<reference evidence="2 3" key="1">
    <citation type="journal article" date="2019" name="Commun. Biol.">
        <title>The bagworm genome reveals a unique fibroin gene that provides high tensile strength.</title>
        <authorList>
            <person name="Kono N."/>
            <person name="Nakamura H."/>
            <person name="Ohtoshi R."/>
            <person name="Tomita M."/>
            <person name="Numata K."/>
            <person name="Arakawa K."/>
        </authorList>
    </citation>
    <scope>NUCLEOTIDE SEQUENCE [LARGE SCALE GENOMIC DNA]</scope>
</reference>
<dbReference type="AlphaFoldDB" id="A0A4C1T3Y3"/>
<accession>A0A4C1T3Y3</accession>
<evidence type="ECO:0000256" key="1">
    <source>
        <dbReference type="SAM" id="MobiDB-lite"/>
    </source>
</evidence>
<evidence type="ECO:0000313" key="2">
    <source>
        <dbReference type="EMBL" id="GBP08906.1"/>
    </source>
</evidence>
<gene>
    <name evidence="2" type="ORF">EVAR_101270_1</name>
</gene>
<proteinExistence type="predicted"/>
<organism evidence="2 3">
    <name type="scientific">Eumeta variegata</name>
    <name type="common">Bagworm moth</name>
    <name type="synonym">Eumeta japonica</name>
    <dbReference type="NCBI Taxonomy" id="151549"/>
    <lineage>
        <taxon>Eukaryota</taxon>
        <taxon>Metazoa</taxon>
        <taxon>Ecdysozoa</taxon>
        <taxon>Arthropoda</taxon>
        <taxon>Hexapoda</taxon>
        <taxon>Insecta</taxon>
        <taxon>Pterygota</taxon>
        <taxon>Neoptera</taxon>
        <taxon>Endopterygota</taxon>
        <taxon>Lepidoptera</taxon>
        <taxon>Glossata</taxon>
        <taxon>Ditrysia</taxon>
        <taxon>Tineoidea</taxon>
        <taxon>Psychidae</taxon>
        <taxon>Oiketicinae</taxon>
        <taxon>Eumeta</taxon>
    </lineage>
</organism>
<comment type="caution">
    <text evidence="2">The sequence shown here is derived from an EMBL/GenBank/DDBJ whole genome shotgun (WGS) entry which is preliminary data.</text>
</comment>
<feature type="compositionally biased region" description="Basic residues" evidence="1">
    <location>
        <begin position="89"/>
        <end position="105"/>
    </location>
</feature>
<feature type="region of interest" description="Disordered" evidence="1">
    <location>
        <begin position="45"/>
        <end position="68"/>
    </location>
</feature>
<keyword evidence="3" id="KW-1185">Reference proteome</keyword>
<dbReference type="Proteomes" id="UP000299102">
    <property type="component" value="Unassembled WGS sequence"/>
</dbReference>
<name>A0A4C1T3Y3_EUMVA</name>
<evidence type="ECO:0000313" key="3">
    <source>
        <dbReference type="Proteomes" id="UP000299102"/>
    </source>
</evidence>
<protein>
    <submittedName>
        <fullName evidence="2">Uncharacterized protein</fullName>
    </submittedName>
</protein>
<feature type="region of interest" description="Disordered" evidence="1">
    <location>
        <begin position="89"/>
        <end position="115"/>
    </location>
</feature>
<sequence>MNINSSPRGRIAHSSGRETLPNAEADCASLSLVLRSLHFKALNGTPQSEKRLGGQTNSLGNTKAGGAPVETSIQRRAIKKLIPFVSNPVKRKPAAPRRDRCRRVPRAAASTGVHRTRFSHGARVANDICNDIGSNPKVKIHRGEEKIYTGRQRINQKIELWSFDRIVDTDMTDKR</sequence>
<dbReference type="EMBL" id="BGZK01004428">
    <property type="protein sequence ID" value="GBP08906.1"/>
    <property type="molecule type" value="Genomic_DNA"/>
</dbReference>